<dbReference type="InterPro" id="IPR018503">
    <property type="entry name" value="Tetraspanin_CS"/>
</dbReference>
<name>A0A226EIK7_FOLCA</name>
<dbReference type="InterPro" id="IPR000301">
    <property type="entry name" value="Tetraspanin_animals"/>
</dbReference>
<comment type="similarity">
    <text evidence="2 6">Belongs to the tetraspanin (TM4SF) family.</text>
</comment>
<dbReference type="AlphaFoldDB" id="A0A226EIK7"/>
<gene>
    <name evidence="7" type="ORF">Fcan01_08405</name>
</gene>
<dbReference type="Gene3D" id="1.10.1450.10">
    <property type="entry name" value="Tetraspanin"/>
    <property type="match status" value="1"/>
</dbReference>
<organism evidence="7 8">
    <name type="scientific">Folsomia candida</name>
    <name type="common">Springtail</name>
    <dbReference type="NCBI Taxonomy" id="158441"/>
    <lineage>
        <taxon>Eukaryota</taxon>
        <taxon>Metazoa</taxon>
        <taxon>Ecdysozoa</taxon>
        <taxon>Arthropoda</taxon>
        <taxon>Hexapoda</taxon>
        <taxon>Collembola</taxon>
        <taxon>Entomobryomorpha</taxon>
        <taxon>Isotomoidea</taxon>
        <taxon>Isotomidae</taxon>
        <taxon>Proisotominae</taxon>
        <taxon>Folsomia</taxon>
    </lineage>
</organism>
<keyword evidence="4 6" id="KW-1133">Transmembrane helix</keyword>
<evidence type="ECO:0000313" key="7">
    <source>
        <dbReference type="EMBL" id="OXA57543.1"/>
    </source>
</evidence>
<evidence type="ECO:0000256" key="1">
    <source>
        <dbReference type="ARBA" id="ARBA00004141"/>
    </source>
</evidence>
<dbReference type="GO" id="GO:0005886">
    <property type="term" value="C:plasma membrane"/>
    <property type="evidence" value="ECO:0007669"/>
    <property type="project" value="TreeGrafter"/>
</dbReference>
<keyword evidence="5 6" id="KW-0472">Membrane</keyword>
<feature type="transmembrane region" description="Helical" evidence="6">
    <location>
        <begin position="12"/>
        <end position="35"/>
    </location>
</feature>
<dbReference type="SUPFAM" id="SSF48652">
    <property type="entry name" value="Tetraspanin"/>
    <property type="match status" value="1"/>
</dbReference>
<accession>A0A226EIK7</accession>
<sequence>MDIGTIFVKYCLCLFNFVFVVFGMALLGFGIWLVADQSSVVTLLKFADHETIRDYGTNATVIEQLGYVLIAMGAFIFVISFLGYCGTLKESRLLLGAYAFFLTLIFILEIVLVVLVVVYRKEAEGETRSILTISVQNHFSTRERANAFTVALDFLQAEGHCCGISNFTDFRNARLFKENSTRETQVPVSCCKLAGDPLKFNAIDPSCTTSPNEGNSYLFNGCFDSLVKQLMDKFNFAIIAGVIVALLQIIGIVFSICVFKAAYYDYK</sequence>
<dbReference type="InterPro" id="IPR018499">
    <property type="entry name" value="Tetraspanin/Peripherin"/>
</dbReference>
<reference evidence="7 8" key="1">
    <citation type="submission" date="2015-12" db="EMBL/GenBank/DDBJ databases">
        <title>The genome of Folsomia candida.</title>
        <authorList>
            <person name="Faddeeva A."/>
            <person name="Derks M.F."/>
            <person name="Anvar Y."/>
            <person name="Smit S."/>
            <person name="Van Straalen N."/>
            <person name="Roelofs D."/>
        </authorList>
    </citation>
    <scope>NUCLEOTIDE SEQUENCE [LARGE SCALE GENOMIC DNA]</scope>
    <source>
        <strain evidence="7 8">VU population</strain>
        <tissue evidence="7">Whole body</tissue>
    </source>
</reference>
<dbReference type="PANTHER" id="PTHR19282">
    <property type="entry name" value="TETRASPANIN"/>
    <property type="match status" value="1"/>
</dbReference>
<dbReference type="Proteomes" id="UP000198287">
    <property type="component" value="Unassembled WGS sequence"/>
</dbReference>
<evidence type="ECO:0000313" key="8">
    <source>
        <dbReference type="Proteomes" id="UP000198287"/>
    </source>
</evidence>
<dbReference type="PIRSF" id="PIRSF002419">
    <property type="entry name" value="Tetraspanin"/>
    <property type="match status" value="1"/>
</dbReference>
<proteinExistence type="inferred from homology"/>
<protein>
    <recommendedName>
        <fullName evidence="6">Tetraspanin</fullName>
    </recommendedName>
</protein>
<dbReference type="InterPro" id="IPR008952">
    <property type="entry name" value="Tetraspanin_EC2_sf"/>
</dbReference>
<dbReference type="Pfam" id="PF00335">
    <property type="entry name" value="Tetraspanin"/>
    <property type="match status" value="1"/>
</dbReference>
<keyword evidence="3 6" id="KW-0812">Transmembrane</keyword>
<evidence type="ECO:0000256" key="5">
    <source>
        <dbReference type="ARBA" id="ARBA00023136"/>
    </source>
</evidence>
<dbReference type="EMBL" id="LNIX01000003">
    <property type="protein sequence ID" value="OXA57543.1"/>
    <property type="molecule type" value="Genomic_DNA"/>
</dbReference>
<evidence type="ECO:0000256" key="4">
    <source>
        <dbReference type="ARBA" id="ARBA00022989"/>
    </source>
</evidence>
<evidence type="ECO:0000256" key="2">
    <source>
        <dbReference type="ARBA" id="ARBA00006840"/>
    </source>
</evidence>
<dbReference type="OMA" id="WDGIMTQ"/>
<comment type="subcellular location">
    <subcellularLocation>
        <location evidence="1 6">Membrane</location>
        <topology evidence="1 6">Multi-pass membrane protein</topology>
    </subcellularLocation>
</comment>
<evidence type="ECO:0000256" key="3">
    <source>
        <dbReference type="ARBA" id="ARBA00022692"/>
    </source>
</evidence>
<feature type="transmembrane region" description="Helical" evidence="6">
    <location>
        <begin position="65"/>
        <end position="85"/>
    </location>
</feature>
<keyword evidence="8" id="KW-1185">Reference proteome</keyword>
<dbReference type="PROSITE" id="PS00421">
    <property type="entry name" value="TM4_1"/>
    <property type="match status" value="1"/>
</dbReference>
<feature type="transmembrane region" description="Helical" evidence="6">
    <location>
        <begin position="236"/>
        <end position="259"/>
    </location>
</feature>
<dbReference type="PANTHER" id="PTHR19282:SF552">
    <property type="entry name" value="TETRASPANIN"/>
    <property type="match status" value="1"/>
</dbReference>
<feature type="transmembrane region" description="Helical" evidence="6">
    <location>
        <begin position="97"/>
        <end position="119"/>
    </location>
</feature>
<dbReference type="PRINTS" id="PR00259">
    <property type="entry name" value="TMFOUR"/>
</dbReference>
<comment type="caution">
    <text evidence="7">The sequence shown here is derived from an EMBL/GenBank/DDBJ whole genome shotgun (WGS) entry which is preliminary data.</text>
</comment>
<evidence type="ECO:0000256" key="6">
    <source>
        <dbReference type="RuleBase" id="RU361218"/>
    </source>
</evidence>